<keyword evidence="1 7" id="KW-1003">Cell membrane</keyword>
<evidence type="ECO:0000256" key="5">
    <source>
        <dbReference type="ARBA" id="ARBA00023136"/>
    </source>
</evidence>
<keyword evidence="5 7" id="KW-0472">Membrane</keyword>
<evidence type="ECO:0000256" key="1">
    <source>
        <dbReference type="ARBA" id="ARBA00022475"/>
    </source>
</evidence>
<evidence type="ECO:0000256" key="3">
    <source>
        <dbReference type="ARBA" id="ARBA00022692"/>
    </source>
</evidence>
<evidence type="ECO:0000313" key="8">
    <source>
        <dbReference type="EMBL" id="KAB0583752.1"/>
    </source>
</evidence>
<dbReference type="GO" id="GO:0005886">
    <property type="term" value="C:plasma membrane"/>
    <property type="evidence" value="ECO:0007669"/>
    <property type="project" value="UniProtKB-SubCell"/>
</dbReference>
<name>A0A643FHN6_IDEDE</name>
<feature type="topological domain" description="Periplasmic" evidence="7">
    <location>
        <begin position="22"/>
        <end position="93"/>
    </location>
</feature>
<feature type="coiled-coil region" evidence="7">
    <location>
        <begin position="29"/>
        <end position="70"/>
    </location>
</feature>
<dbReference type="GO" id="GO:0043093">
    <property type="term" value="P:FtsZ-dependent cytokinesis"/>
    <property type="evidence" value="ECO:0007669"/>
    <property type="project" value="UniProtKB-UniRule"/>
</dbReference>
<dbReference type="InterPro" id="IPR007060">
    <property type="entry name" value="FtsL/DivIC"/>
</dbReference>
<dbReference type="OrthoDB" id="7061211at2"/>
<dbReference type="GO" id="GO:0032153">
    <property type="term" value="C:cell division site"/>
    <property type="evidence" value="ECO:0007669"/>
    <property type="project" value="UniProtKB-UniRule"/>
</dbReference>
<evidence type="ECO:0000256" key="4">
    <source>
        <dbReference type="ARBA" id="ARBA00022989"/>
    </source>
</evidence>
<dbReference type="PANTHER" id="PTHR37485">
    <property type="entry name" value="CELL DIVISION PROTEIN FTSB"/>
    <property type="match status" value="1"/>
</dbReference>
<dbReference type="PANTHER" id="PTHR37485:SF1">
    <property type="entry name" value="CELL DIVISION PROTEIN FTSB"/>
    <property type="match status" value="1"/>
</dbReference>
<comment type="function">
    <text evidence="7">Essential cell division protein. May link together the upstream cell division proteins, which are predominantly cytoplasmic, with the downstream cell division proteins, which are predominantly periplasmic.</text>
</comment>
<evidence type="ECO:0000256" key="6">
    <source>
        <dbReference type="ARBA" id="ARBA00023306"/>
    </source>
</evidence>
<gene>
    <name evidence="7 8" type="primary">ftsB</name>
    <name evidence="8" type="ORF">F7Q92_06705</name>
</gene>
<keyword evidence="7" id="KW-0997">Cell inner membrane</keyword>
<sequence>MRALPIVLTALLLVVQAELWFGRGGVSHVMELQREVAAQRAANDQARTHNERLQAEVTDLREGLEMVEEKARMELGMIRPDEMLVVVAPNVTH</sequence>
<evidence type="ECO:0000256" key="2">
    <source>
        <dbReference type="ARBA" id="ARBA00022618"/>
    </source>
</evidence>
<evidence type="ECO:0000256" key="7">
    <source>
        <dbReference type="HAMAP-Rule" id="MF_00599"/>
    </source>
</evidence>
<keyword evidence="3 7" id="KW-0812">Transmembrane</keyword>
<keyword evidence="2 7" id="KW-0132">Cell division</keyword>
<feature type="topological domain" description="Cytoplasmic" evidence="7">
    <location>
        <begin position="1"/>
        <end position="3"/>
    </location>
</feature>
<protein>
    <recommendedName>
        <fullName evidence="7">Cell division protein FtsB</fullName>
    </recommendedName>
</protein>
<dbReference type="InterPro" id="IPR023081">
    <property type="entry name" value="Cell_div_FtsB"/>
</dbReference>
<keyword evidence="7" id="KW-0175">Coiled coil</keyword>
<keyword evidence="9" id="KW-1185">Reference proteome</keyword>
<organism evidence="8 9">
    <name type="scientific">Ideonella dechloratans</name>
    <dbReference type="NCBI Taxonomy" id="36863"/>
    <lineage>
        <taxon>Bacteria</taxon>
        <taxon>Pseudomonadati</taxon>
        <taxon>Pseudomonadota</taxon>
        <taxon>Betaproteobacteria</taxon>
        <taxon>Burkholderiales</taxon>
        <taxon>Sphaerotilaceae</taxon>
        <taxon>Ideonella</taxon>
    </lineage>
</organism>
<comment type="subunit">
    <text evidence="7">Part of a complex composed of FtsB, FtsL and FtsQ.</text>
</comment>
<dbReference type="NCBIfam" id="NF002058">
    <property type="entry name" value="PRK00888.1"/>
    <property type="match status" value="1"/>
</dbReference>
<evidence type="ECO:0000313" key="9">
    <source>
        <dbReference type="Proteomes" id="UP000430120"/>
    </source>
</evidence>
<dbReference type="GO" id="GO:0030428">
    <property type="term" value="C:cell septum"/>
    <property type="evidence" value="ECO:0007669"/>
    <property type="project" value="TreeGrafter"/>
</dbReference>
<comment type="caution">
    <text evidence="8">The sequence shown here is derived from an EMBL/GenBank/DDBJ whole genome shotgun (WGS) entry which is preliminary data.</text>
</comment>
<dbReference type="Proteomes" id="UP000430120">
    <property type="component" value="Unassembled WGS sequence"/>
</dbReference>
<reference evidence="8 9" key="1">
    <citation type="submission" date="2019-09" db="EMBL/GenBank/DDBJ databases">
        <title>Draft genome sequences of 48 bacterial type strains from the CCUG.</title>
        <authorList>
            <person name="Tunovic T."/>
            <person name="Pineiro-Iglesias B."/>
            <person name="Unosson C."/>
            <person name="Inganas E."/>
            <person name="Ohlen M."/>
            <person name="Cardew S."/>
            <person name="Jensie-Markopoulos S."/>
            <person name="Salva-Serra F."/>
            <person name="Jaen-Luchoro D."/>
            <person name="Karlsson R."/>
            <person name="Svensson-Stadler L."/>
            <person name="Chun J."/>
            <person name="Moore E."/>
        </authorList>
    </citation>
    <scope>NUCLEOTIDE SEQUENCE [LARGE SCALE GENOMIC DNA]</scope>
    <source>
        <strain evidence="8 9">CCUG 30977</strain>
    </source>
</reference>
<dbReference type="Pfam" id="PF04977">
    <property type="entry name" value="DivIC"/>
    <property type="match status" value="1"/>
</dbReference>
<dbReference type="AlphaFoldDB" id="A0A643FHN6"/>
<accession>A0A643FHN6</accession>
<proteinExistence type="inferred from homology"/>
<comment type="subcellular location">
    <subcellularLocation>
        <location evidence="7">Cell inner membrane</location>
        <topology evidence="7">Single-pass type II membrane protein</topology>
    </subcellularLocation>
    <text evidence="7">Localizes to the division septum.</text>
</comment>
<dbReference type="RefSeq" id="WP_151123415.1">
    <property type="nucleotide sequence ID" value="NZ_CP088081.1"/>
</dbReference>
<comment type="similarity">
    <text evidence="7">Belongs to the FtsB family.</text>
</comment>
<dbReference type="EMBL" id="VZPB01000011">
    <property type="protein sequence ID" value="KAB0583752.1"/>
    <property type="molecule type" value="Genomic_DNA"/>
</dbReference>
<dbReference type="HAMAP" id="MF_00599">
    <property type="entry name" value="FtsB"/>
    <property type="match status" value="1"/>
</dbReference>
<keyword evidence="4 7" id="KW-1133">Transmembrane helix</keyword>
<keyword evidence="6 7" id="KW-0131">Cell cycle</keyword>